<dbReference type="InterPro" id="IPR050126">
    <property type="entry name" value="Ap4A_hydrolase"/>
</dbReference>
<evidence type="ECO:0000313" key="2">
    <source>
        <dbReference type="EMBL" id="GAI18145.1"/>
    </source>
</evidence>
<dbReference type="AlphaFoldDB" id="X1MTX4"/>
<dbReference type="GO" id="GO:0016791">
    <property type="term" value="F:phosphatase activity"/>
    <property type="evidence" value="ECO:0007669"/>
    <property type="project" value="TreeGrafter"/>
</dbReference>
<accession>X1MTX4</accession>
<dbReference type="PANTHER" id="PTHR42850">
    <property type="entry name" value="METALLOPHOSPHOESTERASE"/>
    <property type="match status" value="1"/>
</dbReference>
<gene>
    <name evidence="2" type="ORF">S06H3_14301</name>
</gene>
<dbReference type="Pfam" id="PF00149">
    <property type="entry name" value="Metallophos"/>
    <property type="match status" value="1"/>
</dbReference>
<dbReference type="SUPFAM" id="SSF56300">
    <property type="entry name" value="Metallo-dependent phosphatases"/>
    <property type="match status" value="1"/>
</dbReference>
<reference evidence="2" key="1">
    <citation type="journal article" date="2014" name="Front. Microbiol.">
        <title>High frequency of phylogenetically diverse reductive dehalogenase-homologous genes in deep subseafloor sedimentary metagenomes.</title>
        <authorList>
            <person name="Kawai M."/>
            <person name="Futagami T."/>
            <person name="Toyoda A."/>
            <person name="Takaki Y."/>
            <person name="Nishi S."/>
            <person name="Hori S."/>
            <person name="Arai W."/>
            <person name="Tsubouchi T."/>
            <person name="Morono Y."/>
            <person name="Uchiyama I."/>
            <person name="Ito T."/>
            <person name="Fujiyama A."/>
            <person name="Inagaki F."/>
            <person name="Takami H."/>
        </authorList>
    </citation>
    <scope>NUCLEOTIDE SEQUENCE</scope>
    <source>
        <strain evidence="2">Expedition CK06-06</strain>
    </source>
</reference>
<dbReference type="InterPro" id="IPR029052">
    <property type="entry name" value="Metallo-depent_PP-like"/>
</dbReference>
<sequence length="235" mass="26259">GNLEALEAVQQAYRQEQIDEYIFLGDAVGYGANPNECCEIIRSLASIALLGNHDAACCGKTDVTWFVNHARAAIDWSLNILTPENLQWLSGLDYQLRKDNLIFSHGSPIQPENFEYVLDSNQAASVFKLMKIASVVFIGHAHYPLTFCHRSDQSTVIFVSMEPNIQLEEGNKYIVSLGSSGQPRDGDYRASYSIFDTEAMLYLSKRVDYDVRSASRKIDEAGLPEILSQRLLVGK</sequence>
<comment type="caution">
    <text evidence="2">The sequence shown here is derived from an EMBL/GenBank/DDBJ whole genome shotgun (WGS) entry which is preliminary data.</text>
</comment>
<dbReference type="InterPro" id="IPR011152">
    <property type="entry name" value="Pesterase_MJ0912"/>
</dbReference>
<dbReference type="GO" id="GO:0005737">
    <property type="term" value="C:cytoplasm"/>
    <property type="evidence" value="ECO:0007669"/>
    <property type="project" value="TreeGrafter"/>
</dbReference>
<feature type="domain" description="Calcineurin-like phosphoesterase" evidence="1">
    <location>
        <begin position="1"/>
        <end position="143"/>
    </location>
</feature>
<evidence type="ECO:0000259" key="1">
    <source>
        <dbReference type="Pfam" id="PF00149"/>
    </source>
</evidence>
<proteinExistence type="predicted"/>
<name>X1MTX4_9ZZZZ</name>
<organism evidence="2">
    <name type="scientific">marine sediment metagenome</name>
    <dbReference type="NCBI Taxonomy" id="412755"/>
    <lineage>
        <taxon>unclassified sequences</taxon>
        <taxon>metagenomes</taxon>
        <taxon>ecological metagenomes</taxon>
    </lineage>
</organism>
<dbReference type="EMBL" id="BARV01006991">
    <property type="protein sequence ID" value="GAI18145.1"/>
    <property type="molecule type" value="Genomic_DNA"/>
</dbReference>
<dbReference type="PANTHER" id="PTHR42850:SF2">
    <property type="entry name" value="BLL5683 PROTEIN"/>
    <property type="match status" value="1"/>
</dbReference>
<dbReference type="InterPro" id="IPR004843">
    <property type="entry name" value="Calcineurin-like_PHP"/>
</dbReference>
<dbReference type="PIRSF" id="PIRSF000883">
    <property type="entry name" value="Pesterase_MJ0912"/>
    <property type="match status" value="1"/>
</dbReference>
<feature type="non-terminal residue" evidence="2">
    <location>
        <position position="1"/>
    </location>
</feature>
<dbReference type="Gene3D" id="3.60.21.10">
    <property type="match status" value="1"/>
</dbReference>
<protein>
    <recommendedName>
        <fullName evidence="1">Calcineurin-like phosphoesterase domain-containing protein</fullName>
    </recommendedName>
</protein>